<evidence type="ECO:0000256" key="5">
    <source>
        <dbReference type="ARBA" id="ARBA00023180"/>
    </source>
</evidence>
<dbReference type="AlphaFoldDB" id="A0AAD5UCL4"/>
<evidence type="ECO:0000256" key="3">
    <source>
        <dbReference type="ARBA" id="ARBA00022729"/>
    </source>
</evidence>
<evidence type="ECO:0000256" key="4">
    <source>
        <dbReference type="ARBA" id="ARBA00023136"/>
    </source>
</evidence>
<evidence type="ECO:0000313" key="10">
    <source>
        <dbReference type="Proteomes" id="UP001210925"/>
    </source>
</evidence>
<accession>A0AAD5UCL4</accession>
<dbReference type="InterPro" id="IPR046936">
    <property type="entry name" value="BIM1-like"/>
</dbReference>
<dbReference type="PANTHER" id="PTHR34992">
    <property type="entry name" value="HYPHAL ANASTAMOSIS-7 PROTEIN"/>
    <property type="match status" value="1"/>
</dbReference>
<dbReference type="GO" id="GO:0012505">
    <property type="term" value="C:endomembrane system"/>
    <property type="evidence" value="ECO:0007669"/>
    <property type="project" value="UniProtKB-SubCell"/>
</dbReference>
<evidence type="ECO:0000256" key="7">
    <source>
        <dbReference type="ARBA" id="ARBA00037868"/>
    </source>
</evidence>
<dbReference type="Proteomes" id="UP001210925">
    <property type="component" value="Unassembled WGS sequence"/>
</dbReference>
<keyword evidence="4" id="KW-0472">Membrane</keyword>
<evidence type="ECO:0000256" key="6">
    <source>
        <dbReference type="ARBA" id="ARBA00023288"/>
    </source>
</evidence>
<keyword evidence="2" id="KW-1003">Cell membrane</keyword>
<gene>
    <name evidence="9" type="ORF">HK103_007099</name>
</gene>
<evidence type="ECO:0000256" key="1">
    <source>
        <dbReference type="ARBA" id="ARBA00004236"/>
    </source>
</evidence>
<dbReference type="InterPro" id="IPR046530">
    <property type="entry name" value="BIM1-like_dom"/>
</dbReference>
<reference evidence="9" key="1">
    <citation type="submission" date="2020-05" db="EMBL/GenBank/DDBJ databases">
        <title>Phylogenomic resolution of chytrid fungi.</title>
        <authorList>
            <person name="Stajich J.E."/>
            <person name="Amses K."/>
            <person name="Simmons R."/>
            <person name="Seto K."/>
            <person name="Myers J."/>
            <person name="Bonds A."/>
            <person name="Quandt C.A."/>
            <person name="Barry K."/>
            <person name="Liu P."/>
            <person name="Grigoriev I."/>
            <person name="Longcore J.E."/>
            <person name="James T.Y."/>
        </authorList>
    </citation>
    <scope>NUCLEOTIDE SEQUENCE</scope>
    <source>
        <strain evidence="9">PLAUS21</strain>
    </source>
</reference>
<evidence type="ECO:0000256" key="2">
    <source>
        <dbReference type="ARBA" id="ARBA00022475"/>
    </source>
</evidence>
<dbReference type="GO" id="GO:0005886">
    <property type="term" value="C:plasma membrane"/>
    <property type="evidence" value="ECO:0007669"/>
    <property type="project" value="UniProtKB-SubCell"/>
</dbReference>
<dbReference type="EMBL" id="JADGKB010000083">
    <property type="protein sequence ID" value="KAJ3254545.1"/>
    <property type="molecule type" value="Genomic_DNA"/>
</dbReference>
<organism evidence="9 10">
    <name type="scientific">Boothiomyces macroporosus</name>
    <dbReference type="NCBI Taxonomy" id="261099"/>
    <lineage>
        <taxon>Eukaryota</taxon>
        <taxon>Fungi</taxon>
        <taxon>Fungi incertae sedis</taxon>
        <taxon>Chytridiomycota</taxon>
        <taxon>Chytridiomycota incertae sedis</taxon>
        <taxon>Chytridiomycetes</taxon>
        <taxon>Rhizophydiales</taxon>
        <taxon>Terramycetaceae</taxon>
        <taxon>Boothiomyces</taxon>
    </lineage>
</organism>
<protein>
    <recommendedName>
        <fullName evidence="8">Copper acquisition factor BIM1-like domain-containing protein</fullName>
    </recommendedName>
</protein>
<sequence length="160" mass="17459">MFKAILVTTALAHFKLTNPPTRGFDDLKEFTAPCSGFPLSTRTPFQFVSTLSITSYHSTASYNTSISFSQDPQTQSDFVPWGGVVQCTLGNCPDVPFDFQKAFPDKVKTGVNATLQVIFNSPDGILYNCGDITFTDSASSLTNSALKHFSLLPLVLLFVQ</sequence>
<keyword evidence="5" id="KW-0325">Glycoprotein</keyword>
<dbReference type="CDD" id="cd21176">
    <property type="entry name" value="LPMO_auxiliary-like"/>
    <property type="match status" value="1"/>
</dbReference>
<proteinExistence type="predicted"/>
<evidence type="ECO:0000259" key="8">
    <source>
        <dbReference type="Pfam" id="PF20238"/>
    </source>
</evidence>
<feature type="domain" description="Copper acquisition factor BIM1-like" evidence="8">
    <location>
        <begin position="12"/>
        <end position="140"/>
    </location>
</feature>
<comment type="subcellular location">
    <subcellularLocation>
        <location evidence="1">Cell membrane</location>
    </subcellularLocation>
    <subcellularLocation>
        <location evidence="7">Endomembrane system</location>
        <topology evidence="7">Lipid-anchor</topology>
    </subcellularLocation>
</comment>
<dbReference type="Pfam" id="PF20238">
    <property type="entry name" value="BIM1-like_dom"/>
    <property type="match status" value="1"/>
</dbReference>
<evidence type="ECO:0000313" key="9">
    <source>
        <dbReference type="EMBL" id="KAJ3254545.1"/>
    </source>
</evidence>
<dbReference type="PANTHER" id="PTHR34992:SF11">
    <property type="entry name" value="COPPER ACQUISITION FACTOR BIM1-LIKE DOMAIN-CONTAINING PROTEIN"/>
    <property type="match status" value="1"/>
</dbReference>
<keyword evidence="3" id="KW-0732">Signal</keyword>
<keyword evidence="6" id="KW-0449">Lipoprotein</keyword>
<name>A0AAD5UCL4_9FUNG</name>
<comment type="caution">
    <text evidence="9">The sequence shown here is derived from an EMBL/GenBank/DDBJ whole genome shotgun (WGS) entry which is preliminary data.</text>
</comment>
<keyword evidence="10" id="KW-1185">Reference proteome</keyword>